<reference evidence="2 3" key="1">
    <citation type="submission" date="2017-11" db="EMBL/GenBank/DDBJ databases">
        <title>The genome sequence of Pantoea rodasii DSM 26611.</title>
        <authorList>
            <person name="Gao J."/>
            <person name="Mao X."/>
            <person name="Sun J."/>
        </authorList>
    </citation>
    <scope>NUCLEOTIDE SEQUENCE [LARGE SCALE GENOMIC DNA]</scope>
    <source>
        <strain evidence="2 3">DSM 26611</strain>
    </source>
</reference>
<dbReference type="PANTHER" id="PTHR39639:SF1">
    <property type="entry name" value="DUF262 DOMAIN-CONTAINING PROTEIN"/>
    <property type="match status" value="1"/>
</dbReference>
<name>A0A2M9WC67_9GAMM</name>
<gene>
    <name evidence="2" type="ORF">PRCB_13070</name>
</gene>
<dbReference type="RefSeq" id="WP_100702106.1">
    <property type="nucleotide sequence ID" value="NZ_MLFP01000030.1"/>
</dbReference>
<dbReference type="PANTHER" id="PTHR39639">
    <property type="entry name" value="CHROMOSOME 16, WHOLE GENOME SHOTGUN SEQUENCE"/>
    <property type="match status" value="1"/>
</dbReference>
<feature type="domain" description="GmrSD restriction endonucleases N-terminal" evidence="1">
    <location>
        <begin position="12"/>
        <end position="106"/>
    </location>
</feature>
<evidence type="ECO:0000259" key="1">
    <source>
        <dbReference type="Pfam" id="PF03235"/>
    </source>
</evidence>
<comment type="caution">
    <text evidence="2">The sequence shown here is derived from an EMBL/GenBank/DDBJ whole genome shotgun (WGS) entry which is preliminary data.</text>
</comment>
<dbReference type="AlphaFoldDB" id="A0A2M9WC67"/>
<accession>A0A2M9WC67</accession>
<evidence type="ECO:0000313" key="2">
    <source>
        <dbReference type="EMBL" id="PJZ05126.1"/>
    </source>
</evidence>
<dbReference type="OrthoDB" id="7802453at2"/>
<dbReference type="Pfam" id="PF03235">
    <property type="entry name" value="GmrSD_N"/>
    <property type="match status" value="1"/>
</dbReference>
<sequence>MKIETNSITPRVSDLYRQIRDGSLILKPPFQRNFVWTMRHQEEFIDTILNGFPFPEVYICDGEIDTVTFNSTTLVIDGQQRLTTIKRYIEGEGTEQFKKTPQYKDLSQDQVEAFLGYKVVVRNIGKVEEGTIREVFRRINLTKFSLDAIEIQNAIYDGEFILTAKNILDAVEIENYGVLKTSELDRMADLHYILLVMTTLENGGYYSQDSELEGVIERYNEEYPRKDEMAKALKMTFDLINKMNLPIDSVWFRKSNFFTLLVELSKYLFDKAEKTGVTDLSQHVPAADTLSALLNHFSKELYQFKDSVSPYKEYYPCMYQGTNNRKSRVIRSEIFRKSILNKI</sequence>
<dbReference type="Proteomes" id="UP000232062">
    <property type="component" value="Unassembled WGS sequence"/>
</dbReference>
<dbReference type="InterPro" id="IPR004919">
    <property type="entry name" value="GmrSD_N"/>
</dbReference>
<protein>
    <recommendedName>
        <fullName evidence="1">GmrSD restriction endonucleases N-terminal domain-containing protein</fullName>
    </recommendedName>
</protein>
<keyword evidence="3" id="KW-1185">Reference proteome</keyword>
<organism evidence="2 3">
    <name type="scientific">Pantoea rodasii</name>
    <dbReference type="NCBI Taxonomy" id="1076549"/>
    <lineage>
        <taxon>Bacteria</taxon>
        <taxon>Pseudomonadati</taxon>
        <taxon>Pseudomonadota</taxon>
        <taxon>Gammaproteobacteria</taxon>
        <taxon>Enterobacterales</taxon>
        <taxon>Erwiniaceae</taxon>
        <taxon>Pantoea</taxon>
    </lineage>
</organism>
<proteinExistence type="predicted"/>
<dbReference type="EMBL" id="PIQI01000019">
    <property type="protein sequence ID" value="PJZ05126.1"/>
    <property type="molecule type" value="Genomic_DNA"/>
</dbReference>
<evidence type="ECO:0000313" key="3">
    <source>
        <dbReference type="Proteomes" id="UP000232062"/>
    </source>
</evidence>
<dbReference type="STRING" id="1076549.HA45_21705"/>